<evidence type="ECO:0000256" key="4">
    <source>
        <dbReference type="ARBA" id="ARBA00023242"/>
    </source>
</evidence>
<keyword evidence="4" id="KW-0539">Nucleus</keyword>
<evidence type="ECO:0000259" key="6">
    <source>
        <dbReference type="Pfam" id="PF08167"/>
    </source>
</evidence>
<dbReference type="AlphaFoldDB" id="A0A165K9G6"/>
<sequence length="515" mass="55940">MGRLTNESGRTLTTFHEILEIPFRAAFCSSTPSRLQPSGNVKLASPHPLAALLQHYIATDDAAATYLPSTLATLTPQAFHPSPHLTKWIARVNSLIASKNRVGKWAGICLAARTAECSKDVMVDAAAGWVGNVLPVLQKSDSVPTQSAAVLLLDIIFSRATDMPEFARQVCTPNVPKFSLALIALCDGPKAPLELKVLCLRTLSHMLYLYPNAHRSLQSSLNKLCLENLKGASPTPSPAALRQATATLFAMVSVTGGKVGAADRWNKNMLGALRAAADCVKVLRATSQPPAQTPLLDHVEVFSFPPFPEDPLDTIPIALDRLRCMASVVEALFRFPASRPVSVPIGAIIQLCTMMLQLRDDEGKEPFDSAQRVAELAALLEIWRMGGEVLCVTARITQLHVSPYGSRLLYLLLRQAEHTQQQQSRVTFLCCIHTVLAACLVPTERQATDLLKMLLPLLNLTLPSGTAGEKGEARKTSKKRGRGGYEGDEVFRKQEDTIDVQQTTVICQSKLTPTG</sequence>
<dbReference type="GO" id="GO:0006364">
    <property type="term" value="P:rRNA processing"/>
    <property type="evidence" value="ECO:0007669"/>
    <property type="project" value="TreeGrafter"/>
</dbReference>
<dbReference type="InterPro" id="IPR016024">
    <property type="entry name" value="ARM-type_fold"/>
</dbReference>
<protein>
    <recommendedName>
        <fullName evidence="3">Pre-rRNA-processing protein RIX1</fullName>
    </recommendedName>
</protein>
<dbReference type="Proteomes" id="UP000076842">
    <property type="component" value="Unassembled WGS sequence"/>
</dbReference>
<evidence type="ECO:0000256" key="3">
    <source>
        <dbReference type="ARBA" id="ARBA00021502"/>
    </source>
</evidence>
<feature type="domain" description="Pre-rRNA-processing protein RIX1 N-terminal" evidence="6">
    <location>
        <begin position="51"/>
        <end position="234"/>
    </location>
</feature>
<organism evidence="7 8">
    <name type="scientific">Calocera cornea HHB12733</name>
    <dbReference type="NCBI Taxonomy" id="1353952"/>
    <lineage>
        <taxon>Eukaryota</taxon>
        <taxon>Fungi</taxon>
        <taxon>Dikarya</taxon>
        <taxon>Basidiomycota</taxon>
        <taxon>Agaricomycotina</taxon>
        <taxon>Dacrymycetes</taxon>
        <taxon>Dacrymycetales</taxon>
        <taxon>Dacrymycetaceae</taxon>
        <taxon>Calocera</taxon>
    </lineage>
</organism>
<evidence type="ECO:0000256" key="2">
    <source>
        <dbReference type="ARBA" id="ARBA00010511"/>
    </source>
</evidence>
<dbReference type="EMBL" id="KV423914">
    <property type="protein sequence ID" value="KZT62855.1"/>
    <property type="molecule type" value="Genomic_DNA"/>
</dbReference>
<dbReference type="OrthoDB" id="20900at2759"/>
<dbReference type="InterPro" id="IPR012583">
    <property type="entry name" value="RIX1_N"/>
</dbReference>
<evidence type="ECO:0000313" key="7">
    <source>
        <dbReference type="EMBL" id="KZT62855.1"/>
    </source>
</evidence>
<gene>
    <name evidence="7" type="ORF">CALCODRAFT_462159</name>
</gene>
<evidence type="ECO:0000256" key="1">
    <source>
        <dbReference type="ARBA" id="ARBA00004123"/>
    </source>
</evidence>
<dbReference type="Pfam" id="PF08167">
    <property type="entry name" value="RIX1"/>
    <property type="match status" value="1"/>
</dbReference>
<feature type="region of interest" description="Disordered" evidence="5">
    <location>
        <begin position="466"/>
        <end position="490"/>
    </location>
</feature>
<dbReference type="STRING" id="1353952.A0A165K9G6"/>
<dbReference type="PANTHER" id="PTHR34105">
    <property type="entry name" value="PROLINE-, GLUTAMIC ACID- AND LEUCINE-RICH PROTEIN 1"/>
    <property type="match status" value="1"/>
</dbReference>
<evidence type="ECO:0000313" key="8">
    <source>
        <dbReference type="Proteomes" id="UP000076842"/>
    </source>
</evidence>
<name>A0A165K9G6_9BASI</name>
<reference evidence="7 8" key="1">
    <citation type="journal article" date="2016" name="Mol. Biol. Evol.">
        <title>Comparative Genomics of Early-Diverging Mushroom-Forming Fungi Provides Insights into the Origins of Lignocellulose Decay Capabilities.</title>
        <authorList>
            <person name="Nagy L.G."/>
            <person name="Riley R."/>
            <person name="Tritt A."/>
            <person name="Adam C."/>
            <person name="Daum C."/>
            <person name="Floudas D."/>
            <person name="Sun H."/>
            <person name="Yadav J.S."/>
            <person name="Pangilinan J."/>
            <person name="Larsson K.H."/>
            <person name="Matsuura K."/>
            <person name="Barry K."/>
            <person name="Labutti K."/>
            <person name="Kuo R."/>
            <person name="Ohm R.A."/>
            <person name="Bhattacharya S.S."/>
            <person name="Shirouzu T."/>
            <person name="Yoshinaga Y."/>
            <person name="Martin F.M."/>
            <person name="Grigoriev I.V."/>
            <person name="Hibbett D.S."/>
        </authorList>
    </citation>
    <scope>NUCLEOTIDE SEQUENCE [LARGE SCALE GENOMIC DNA]</scope>
    <source>
        <strain evidence="7 8">HHB12733</strain>
    </source>
</reference>
<comment type="similarity">
    <text evidence="2">Belongs to the RIX1/PELP1 family.</text>
</comment>
<accession>A0A165K9G6</accession>
<comment type="subcellular location">
    <subcellularLocation>
        <location evidence="1">Nucleus</location>
    </subcellularLocation>
</comment>
<dbReference type="SUPFAM" id="SSF48371">
    <property type="entry name" value="ARM repeat"/>
    <property type="match status" value="1"/>
</dbReference>
<dbReference type="PANTHER" id="PTHR34105:SF1">
    <property type="entry name" value="PROLINE-, GLUTAMIC ACID- AND LEUCINE-RICH PROTEIN 1"/>
    <property type="match status" value="1"/>
</dbReference>
<dbReference type="InParanoid" id="A0A165K9G6"/>
<dbReference type="GO" id="GO:0005634">
    <property type="term" value="C:nucleus"/>
    <property type="evidence" value="ECO:0007669"/>
    <property type="project" value="UniProtKB-SubCell"/>
</dbReference>
<keyword evidence="8" id="KW-1185">Reference proteome</keyword>
<evidence type="ECO:0000256" key="5">
    <source>
        <dbReference type="SAM" id="MobiDB-lite"/>
    </source>
</evidence>
<proteinExistence type="inferred from homology"/>